<keyword evidence="1" id="KW-0805">Transcription regulation</keyword>
<dbReference type="InterPro" id="IPR036390">
    <property type="entry name" value="WH_DNA-bd_sf"/>
</dbReference>
<dbReference type="GO" id="GO:0003700">
    <property type="term" value="F:DNA-binding transcription factor activity"/>
    <property type="evidence" value="ECO:0007669"/>
    <property type="project" value="InterPro"/>
</dbReference>
<accession>A0A843Y7I3</accession>
<evidence type="ECO:0000259" key="4">
    <source>
        <dbReference type="PROSITE" id="PS50949"/>
    </source>
</evidence>
<gene>
    <name evidence="5" type="primary">phnF</name>
    <name evidence="5" type="ORF">GFB49_00485</name>
</gene>
<dbReference type="InterPro" id="IPR012702">
    <property type="entry name" value="CP_lyase_PhnF"/>
</dbReference>
<evidence type="ECO:0000256" key="1">
    <source>
        <dbReference type="ARBA" id="ARBA00023015"/>
    </source>
</evidence>
<evidence type="ECO:0000313" key="6">
    <source>
        <dbReference type="Proteomes" id="UP000444174"/>
    </source>
</evidence>
<dbReference type="SMART" id="SM00345">
    <property type="entry name" value="HTH_GNTR"/>
    <property type="match status" value="1"/>
</dbReference>
<dbReference type="SUPFAM" id="SSF46785">
    <property type="entry name" value="Winged helix' DNA-binding domain"/>
    <property type="match status" value="1"/>
</dbReference>
<dbReference type="NCBIfam" id="TIGR02325">
    <property type="entry name" value="C_P_lyase_phnF"/>
    <property type="match status" value="1"/>
</dbReference>
<dbReference type="Pfam" id="PF00392">
    <property type="entry name" value="GntR"/>
    <property type="match status" value="1"/>
</dbReference>
<reference evidence="5 6" key="1">
    <citation type="submission" date="2019-10" db="EMBL/GenBank/DDBJ databases">
        <title>Epibacterium sp. nov., isolated from seawater.</title>
        <authorList>
            <person name="Zhang X."/>
            <person name="Li N."/>
        </authorList>
    </citation>
    <scope>NUCLEOTIDE SEQUENCE [LARGE SCALE GENOMIC DNA]</scope>
    <source>
        <strain evidence="5 6">SM1979</strain>
    </source>
</reference>
<dbReference type="InterPro" id="IPR036388">
    <property type="entry name" value="WH-like_DNA-bd_sf"/>
</dbReference>
<dbReference type="EMBL" id="WIBF01000001">
    <property type="protein sequence ID" value="MQQ06921.1"/>
    <property type="molecule type" value="Genomic_DNA"/>
</dbReference>
<dbReference type="PRINTS" id="PR00035">
    <property type="entry name" value="HTHGNTR"/>
</dbReference>
<dbReference type="PANTHER" id="PTHR44846">
    <property type="entry name" value="MANNOSYL-D-GLYCERATE TRANSPORT/METABOLISM SYSTEM REPRESSOR MNGR-RELATED"/>
    <property type="match status" value="1"/>
</dbReference>
<feature type="domain" description="HTH gntR-type" evidence="4">
    <location>
        <begin position="3"/>
        <end position="71"/>
    </location>
</feature>
<name>A0A843Y7I3_9RHOB</name>
<dbReference type="Gene3D" id="1.10.10.10">
    <property type="entry name" value="Winged helix-like DNA-binding domain superfamily/Winged helix DNA-binding domain"/>
    <property type="match status" value="1"/>
</dbReference>
<dbReference type="SUPFAM" id="SSF64288">
    <property type="entry name" value="Chorismate lyase-like"/>
    <property type="match status" value="1"/>
</dbReference>
<dbReference type="InterPro" id="IPR050679">
    <property type="entry name" value="Bact_HTH_transcr_reg"/>
</dbReference>
<keyword evidence="2" id="KW-0238">DNA-binding</keyword>
<evidence type="ECO:0000313" key="5">
    <source>
        <dbReference type="EMBL" id="MQQ06921.1"/>
    </source>
</evidence>
<dbReference type="Gene3D" id="3.40.1410.10">
    <property type="entry name" value="Chorismate lyase-like"/>
    <property type="match status" value="1"/>
</dbReference>
<dbReference type="SMART" id="SM00866">
    <property type="entry name" value="UTRA"/>
    <property type="match status" value="1"/>
</dbReference>
<comment type="caution">
    <text evidence="5">The sequence shown here is derived from an EMBL/GenBank/DDBJ whole genome shotgun (WGS) entry which is preliminary data.</text>
</comment>
<dbReference type="InterPro" id="IPR011663">
    <property type="entry name" value="UTRA"/>
</dbReference>
<dbReference type="AlphaFoldDB" id="A0A843Y7I3"/>
<organism evidence="5 6">
    <name type="scientific">Tritonibacter litoralis</name>
    <dbReference type="NCBI Taxonomy" id="2662264"/>
    <lineage>
        <taxon>Bacteria</taxon>
        <taxon>Pseudomonadati</taxon>
        <taxon>Pseudomonadota</taxon>
        <taxon>Alphaproteobacteria</taxon>
        <taxon>Rhodobacterales</taxon>
        <taxon>Paracoccaceae</taxon>
        <taxon>Tritonibacter</taxon>
    </lineage>
</organism>
<evidence type="ECO:0000256" key="3">
    <source>
        <dbReference type="ARBA" id="ARBA00023163"/>
    </source>
</evidence>
<sequence>MLKEKWRHVRDAIAHDISTGVLQPGDRLPTEPELVDKYGAGRHSVRRAVAELAREGSLSVEQGRGTFVESGPLLEYTIGKRTRLRRNLQGQGAEVQIARELLGAEIVPARRRVAEALNLVEGAPVVENRRMSLANGLPINFGTSYHDAERFPDFTSRSDVLGSVTDTYKTYGIDDYLRGETTLHSRIARPHEAKQLKQHPHTPVMVVRAIDTLVDGTPISFKQVIWSAVRVKFTIGIED</sequence>
<dbReference type="PANTHER" id="PTHR44846:SF1">
    <property type="entry name" value="MANNOSYL-D-GLYCERATE TRANSPORT_METABOLISM SYSTEM REPRESSOR MNGR-RELATED"/>
    <property type="match status" value="1"/>
</dbReference>
<protein>
    <submittedName>
        <fullName evidence="5">Phosphonate metabolism transcriptional regulator PhnF</fullName>
    </submittedName>
</protein>
<keyword evidence="3" id="KW-0804">Transcription</keyword>
<dbReference type="RefSeq" id="WP_153213849.1">
    <property type="nucleotide sequence ID" value="NZ_WIBF01000001.1"/>
</dbReference>
<dbReference type="GO" id="GO:0003677">
    <property type="term" value="F:DNA binding"/>
    <property type="evidence" value="ECO:0007669"/>
    <property type="project" value="UniProtKB-KW"/>
</dbReference>
<dbReference type="Pfam" id="PF07702">
    <property type="entry name" value="UTRA"/>
    <property type="match status" value="1"/>
</dbReference>
<proteinExistence type="predicted"/>
<evidence type="ECO:0000256" key="2">
    <source>
        <dbReference type="ARBA" id="ARBA00023125"/>
    </source>
</evidence>
<dbReference type="PROSITE" id="PS50949">
    <property type="entry name" value="HTH_GNTR"/>
    <property type="match status" value="1"/>
</dbReference>
<dbReference type="InterPro" id="IPR000524">
    <property type="entry name" value="Tscrpt_reg_HTH_GntR"/>
</dbReference>
<dbReference type="Proteomes" id="UP000444174">
    <property type="component" value="Unassembled WGS sequence"/>
</dbReference>
<dbReference type="GO" id="GO:0045892">
    <property type="term" value="P:negative regulation of DNA-templated transcription"/>
    <property type="evidence" value="ECO:0007669"/>
    <property type="project" value="TreeGrafter"/>
</dbReference>
<keyword evidence="6" id="KW-1185">Reference proteome</keyword>
<dbReference type="CDD" id="cd07377">
    <property type="entry name" value="WHTH_GntR"/>
    <property type="match status" value="1"/>
</dbReference>
<dbReference type="InterPro" id="IPR028978">
    <property type="entry name" value="Chorismate_lyase_/UTRA_dom_sf"/>
</dbReference>